<gene>
    <name evidence="1" type="ORF">DZF91_22315</name>
</gene>
<dbReference type="RefSeq" id="WP_117359402.1">
    <property type="nucleotide sequence ID" value="NZ_QURH01000338.1"/>
</dbReference>
<dbReference type="AlphaFoldDB" id="A0A372JJD6"/>
<evidence type="ECO:0000313" key="1">
    <source>
        <dbReference type="EMBL" id="RFU39408.1"/>
    </source>
</evidence>
<dbReference type="EMBL" id="QURH01000338">
    <property type="protein sequence ID" value="RFU39408.1"/>
    <property type="molecule type" value="Genomic_DNA"/>
</dbReference>
<dbReference type="Proteomes" id="UP000261811">
    <property type="component" value="Unassembled WGS sequence"/>
</dbReference>
<name>A0A372JJD6_9ACTN</name>
<accession>A0A372JJD6</accession>
<organism evidence="1 2">
    <name type="scientific">Actinomadura logoneensis</name>
    <dbReference type="NCBI Taxonomy" id="2293572"/>
    <lineage>
        <taxon>Bacteria</taxon>
        <taxon>Bacillati</taxon>
        <taxon>Actinomycetota</taxon>
        <taxon>Actinomycetes</taxon>
        <taxon>Streptosporangiales</taxon>
        <taxon>Thermomonosporaceae</taxon>
        <taxon>Actinomadura</taxon>
    </lineage>
</organism>
<evidence type="ECO:0000313" key="2">
    <source>
        <dbReference type="Proteomes" id="UP000261811"/>
    </source>
</evidence>
<protein>
    <submittedName>
        <fullName evidence="1">Uncharacterized protein</fullName>
    </submittedName>
</protein>
<sequence>MSATGRPTLDEIEERFVELVASRLSRDEADRWAASWVARDGIDWDDLSWWALDLLHGIDLPAGGTTGGDLHSEGDLHSGGYLHSDAQVRAWLTELRRRRAR</sequence>
<proteinExistence type="predicted"/>
<comment type="caution">
    <text evidence="1">The sequence shown here is derived from an EMBL/GenBank/DDBJ whole genome shotgun (WGS) entry which is preliminary data.</text>
</comment>
<dbReference type="OrthoDB" id="4225757at2"/>
<keyword evidence="2" id="KW-1185">Reference proteome</keyword>
<reference evidence="1 2" key="1">
    <citation type="submission" date="2018-08" db="EMBL/GenBank/DDBJ databases">
        <title>Actinomadura jelena sp. nov., a novel Actinomycete isolated from soil in Chad.</title>
        <authorList>
            <person name="Shi L."/>
        </authorList>
    </citation>
    <scope>NUCLEOTIDE SEQUENCE [LARGE SCALE GENOMIC DNA]</scope>
    <source>
        <strain evidence="1 2">NEAU-G17</strain>
    </source>
</reference>